<dbReference type="InterPro" id="IPR001272">
    <property type="entry name" value="PEP_carboxykinase_ATP"/>
</dbReference>
<dbReference type="SUPFAM" id="SSF53795">
    <property type="entry name" value="PEP carboxykinase-like"/>
    <property type="match status" value="1"/>
</dbReference>
<keyword evidence="5" id="KW-0067">ATP-binding</keyword>
<dbReference type="GO" id="GO:0006094">
    <property type="term" value="P:gluconeogenesis"/>
    <property type="evidence" value="ECO:0007669"/>
    <property type="project" value="UniProtKB-UniPathway"/>
</dbReference>
<keyword evidence="8" id="KW-0808">Transferase</keyword>
<evidence type="ECO:0000256" key="3">
    <source>
        <dbReference type="ARBA" id="ARBA00012363"/>
    </source>
</evidence>
<protein>
    <recommendedName>
        <fullName evidence="3">phosphoenolpyruvate carboxykinase (ATP)</fullName>
        <ecNumber evidence="3">4.1.1.49</ecNumber>
    </recommendedName>
</protein>
<dbReference type="GO" id="GO:0016301">
    <property type="term" value="F:kinase activity"/>
    <property type="evidence" value="ECO:0007669"/>
    <property type="project" value="UniProtKB-KW"/>
</dbReference>
<keyword evidence="8" id="KW-0670">Pyruvate</keyword>
<dbReference type="UniPathway" id="UPA00138"/>
<dbReference type="PATRIC" id="fig|93466.3.peg.1330"/>
<keyword evidence="4" id="KW-0547">Nucleotide-binding</keyword>
<comment type="similarity">
    <text evidence="2">Belongs to the phosphoenolpyruvate carboxykinase (ATP) family.</text>
</comment>
<dbReference type="SUPFAM" id="SSF68923">
    <property type="entry name" value="PEP carboxykinase N-terminal domain"/>
    <property type="match status" value="1"/>
</dbReference>
<dbReference type="Proteomes" id="UP000077096">
    <property type="component" value="Chromosome"/>
</dbReference>
<dbReference type="GO" id="GO:0004612">
    <property type="term" value="F:phosphoenolpyruvate carboxykinase (ATP) activity"/>
    <property type="evidence" value="ECO:0007669"/>
    <property type="project" value="UniProtKB-EC"/>
</dbReference>
<accession>A0A172T3K3</accession>
<dbReference type="Pfam" id="PF01293">
    <property type="entry name" value="PEPCK_ATP"/>
    <property type="match status" value="1"/>
</dbReference>
<evidence type="ECO:0000256" key="2">
    <source>
        <dbReference type="ARBA" id="ARBA00006052"/>
    </source>
</evidence>
<dbReference type="OMA" id="YANPFRT"/>
<evidence type="ECO:0000313" key="8">
    <source>
        <dbReference type="EMBL" id="ANE41605.1"/>
    </source>
</evidence>
<evidence type="ECO:0000256" key="6">
    <source>
        <dbReference type="ARBA" id="ARBA00023239"/>
    </source>
</evidence>
<dbReference type="OrthoDB" id="9806325at2"/>
<reference evidence="8 10" key="1">
    <citation type="submission" date="2014-08" db="EMBL/GenBank/DDBJ databases">
        <title>Fervidobacterium pennivorans DYC genome.</title>
        <authorList>
            <person name="Wushke S."/>
        </authorList>
    </citation>
    <scope>NUCLEOTIDE SEQUENCE [LARGE SCALE GENOMIC DNA]</scope>
    <source>
        <strain evidence="8 10">DYC</strain>
    </source>
</reference>
<dbReference type="EMBL" id="CP011393">
    <property type="protein sequence ID" value="ANE41605.1"/>
    <property type="molecule type" value="Genomic_DNA"/>
</dbReference>
<organism evidence="8 10">
    <name type="scientific">Fervidobacterium pennivorans</name>
    <dbReference type="NCBI Taxonomy" id="93466"/>
    <lineage>
        <taxon>Bacteria</taxon>
        <taxon>Thermotogati</taxon>
        <taxon>Thermotogota</taxon>
        <taxon>Thermotogae</taxon>
        <taxon>Thermotogales</taxon>
        <taxon>Fervidobacteriaceae</taxon>
        <taxon>Fervidobacterium</taxon>
    </lineage>
</organism>
<dbReference type="InterPro" id="IPR008210">
    <property type="entry name" value="PEP_carboxykinase_N"/>
</dbReference>
<keyword evidence="6" id="KW-0456">Lyase</keyword>
<evidence type="ECO:0000256" key="1">
    <source>
        <dbReference type="ARBA" id="ARBA00004742"/>
    </source>
</evidence>
<dbReference type="EC" id="4.1.1.49" evidence="3"/>
<evidence type="ECO:0000256" key="5">
    <source>
        <dbReference type="ARBA" id="ARBA00022840"/>
    </source>
</evidence>
<sequence length="543" mass="61732">MSTKGRWQWSEVNKTNFSKIRSTIEAAFYGNNVELLTSRREAYKKAIKSPGTIVTDLPVYKPELLNLDEGTRILLFNDGATVGRFAGARKIIGMPGVNEDALAEVLREAVYGTRYRKMYHAISYTGLHEDFMVKNHILIPEGFENTVYNWLLNFQDLTPEYAAMYERSKFLNEPDIYIFTDPDWSHPDFPGGLALFDPKNNCAALLGLRYFGEFKKGTLTLGWSVGNRQGYVACHGGLKKYEFDGKKYVAAFFGLSGSGKSTLTHAKHNGKYKITIVHDDALVINLEDLSSIALEPSYFDKTSDYPLTSDDNKYLLTIQNCGATVDEQGRIVPVMEDIRNGNGRAIKSKLWSPNRVDKIEEPVNAIFWIMKDPVLPPIVRIEDPVLASTMGATLATKRTSAEKLLPGVDPEALVFEPYANPFRTYPLSEDYEKFKVLFEKGVECYIINTGFYLNKKVPKELTLEILELIVERKANFVDWFGGLKILEIPGFEVRTSDYEYRELLKISFEKRLEFLKNKDVENQGYDKLPEECKLSIQSLIAYL</sequence>
<keyword evidence="8" id="KW-0418">Kinase</keyword>
<reference evidence="9" key="2">
    <citation type="journal article" date="2020" name="mSystems">
        <title>Genome- and Community-Level Interaction Insights into Carbon Utilization and Element Cycling Functions of Hydrothermarchaeota in Hydrothermal Sediment.</title>
        <authorList>
            <person name="Zhou Z."/>
            <person name="Liu Y."/>
            <person name="Xu W."/>
            <person name="Pan J."/>
            <person name="Luo Z.H."/>
            <person name="Li M."/>
        </authorList>
    </citation>
    <scope>NUCLEOTIDE SEQUENCE [LARGE SCALE GENOMIC DNA]</scope>
    <source>
        <strain evidence="9">SpSt-640</strain>
    </source>
</reference>
<gene>
    <name evidence="9" type="ORF">ENU12_09725</name>
    <name evidence="8" type="ORF">JM64_06255</name>
</gene>
<proteinExistence type="inferred from homology"/>
<dbReference type="InterPro" id="IPR013035">
    <property type="entry name" value="PEP_carboxykinase_C"/>
</dbReference>
<evidence type="ECO:0000256" key="7">
    <source>
        <dbReference type="ARBA" id="ARBA00047371"/>
    </source>
</evidence>
<name>A0A172T3K3_FERPE</name>
<comment type="pathway">
    <text evidence="1">Carbohydrate biosynthesis; gluconeogenesis.</text>
</comment>
<dbReference type="GO" id="GO:0005524">
    <property type="term" value="F:ATP binding"/>
    <property type="evidence" value="ECO:0007669"/>
    <property type="project" value="UniProtKB-KW"/>
</dbReference>
<comment type="catalytic activity">
    <reaction evidence="7">
        <text>oxaloacetate + ATP = phosphoenolpyruvate + ADP + CO2</text>
        <dbReference type="Rhea" id="RHEA:18617"/>
        <dbReference type="ChEBI" id="CHEBI:16452"/>
        <dbReference type="ChEBI" id="CHEBI:16526"/>
        <dbReference type="ChEBI" id="CHEBI:30616"/>
        <dbReference type="ChEBI" id="CHEBI:58702"/>
        <dbReference type="ChEBI" id="CHEBI:456216"/>
        <dbReference type="EC" id="4.1.1.49"/>
    </reaction>
</comment>
<evidence type="ECO:0000256" key="4">
    <source>
        <dbReference type="ARBA" id="ARBA00022741"/>
    </source>
</evidence>
<evidence type="ECO:0000313" key="10">
    <source>
        <dbReference type="Proteomes" id="UP000077096"/>
    </source>
</evidence>
<dbReference type="EMBL" id="DTBH01000199">
    <property type="protein sequence ID" value="HGQ78154.1"/>
    <property type="molecule type" value="Genomic_DNA"/>
</dbReference>
<dbReference type="KEGG" id="fng:JM64_06255"/>
<dbReference type="Gene3D" id="3.90.228.20">
    <property type="match status" value="1"/>
</dbReference>
<dbReference type="AlphaFoldDB" id="A0A172T3K3"/>
<evidence type="ECO:0000313" key="9">
    <source>
        <dbReference type="EMBL" id="HGQ78154.1"/>
    </source>
</evidence>